<organism evidence="2 3">
    <name type="scientific">Hamiltosporidium magnivora</name>
    <dbReference type="NCBI Taxonomy" id="148818"/>
    <lineage>
        <taxon>Eukaryota</taxon>
        <taxon>Fungi</taxon>
        <taxon>Fungi incertae sedis</taxon>
        <taxon>Microsporidia</taxon>
        <taxon>Dubosqiidae</taxon>
        <taxon>Hamiltosporidium</taxon>
    </lineage>
</organism>
<dbReference type="Proteomes" id="UP000291404">
    <property type="component" value="Unassembled WGS sequence"/>
</dbReference>
<evidence type="ECO:0000256" key="1">
    <source>
        <dbReference type="SAM" id="MobiDB-lite"/>
    </source>
</evidence>
<dbReference type="VEuPathDB" id="MicrosporidiaDB:CWI36_0032p0060"/>
<protein>
    <submittedName>
        <fullName evidence="2">Uncharacterized protein</fullName>
    </submittedName>
</protein>
<feature type="non-terminal residue" evidence="2">
    <location>
        <position position="116"/>
    </location>
</feature>
<gene>
    <name evidence="2" type="ORF">CWI36_0032p0060</name>
</gene>
<dbReference type="EMBL" id="PITI01000032">
    <property type="protein sequence ID" value="TBU09417.1"/>
    <property type="molecule type" value="Genomic_DNA"/>
</dbReference>
<reference evidence="2 3" key="1">
    <citation type="submission" date="2017-12" db="EMBL/GenBank/DDBJ databases">
        <authorList>
            <person name="Pombert J.-F."/>
            <person name="Haag K.L."/>
            <person name="Ebert D."/>
        </authorList>
    </citation>
    <scope>NUCLEOTIDE SEQUENCE [LARGE SCALE GENOMIC DNA]</scope>
    <source>
        <strain evidence="2">BE-OM-2</strain>
    </source>
</reference>
<proteinExistence type="predicted"/>
<evidence type="ECO:0000313" key="3">
    <source>
        <dbReference type="Proteomes" id="UP000291404"/>
    </source>
</evidence>
<dbReference type="AlphaFoldDB" id="A0A4Q9LMR9"/>
<sequence length="116" mass="12998">MKSDTSVESQNDSSDASSNEDLNNNMYYEGEGVEYQNNLQILKATNITDKESGSIDESTDKQTPLISPNKSSLIFDYTDAYMIRSLCFDGLNNGRLTEIHLNIKDITKSNIDIIMC</sequence>
<feature type="region of interest" description="Disordered" evidence="1">
    <location>
        <begin position="1"/>
        <end position="29"/>
    </location>
</feature>
<name>A0A4Q9LMR9_9MICR</name>
<feature type="compositionally biased region" description="Polar residues" evidence="1">
    <location>
        <begin position="1"/>
        <end position="26"/>
    </location>
</feature>
<evidence type="ECO:0000313" key="2">
    <source>
        <dbReference type="EMBL" id="TBU09417.1"/>
    </source>
</evidence>
<comment type="caution">
    <text evidence="2">The sequence shown here is derived from an EMBL/GenBank/DDBJ whole genome shotgun (WGS) entry which is preliminary data.</text>
</comment>
<keyword evidence="3" id="KW-1185">Reference proteome</keyword>
<accession>A0A4Q9LMR9</accession>